<protein>
    <recommendedName>
        <fullName evidence="4">50S ribosomal protein L20</fullName>
    </recommendedName>
</protein>
<feature type="region of interest" description="Disordered" evidence="1">
    <location>
        <begin position="1"/>
        <end position="20"/>
    </location>
</feature>
<reference evidence="2 3" key="1">
    <citation type="submission" date="2023-10" db="EMBL/GenBank/DDBJ databases">
        <title>Marine bacteria isolated from horseshoe crab.</title>
        <authorList>
            <person name="Cheng T.H."/>
        </authorList>
    </citation>
    <scope>NUCLEOTIDE SEQUENCE [LARGE SCALE GENOMIC DNA]</scope>
    <source>
        <strain evidence="2 3">HSC6</strain>
    </source>
</reference>
<evidence type="ECO:0008006" key="4">
    <source>
        <dbReference type="Google" id="ProtNLM"/>
    </source>
</evidence>
<proteinExistence type="predicted"/>
<dbReference type="EMBL" id="JAWJZI010000012">
    <property type="protein sequence ID" value="MDV5171429.1"/>
    <property type="molecule type" value="Genomic_DNA"/>
</dbReference>
<accession>A0ABU3ZN23</accession>
<organism evidence="2 3">
    <name type="scientific">Photobacterium rosenbergii</name>
    <dbReference type="NCBI Taxonomy" id="294936"/>
    <lineage>
        <taxon>Bacteria</taxon>
        <taxon>Pseudomonadati</taxon>
        <taxon>Pseudomonadota</taxon>
        <taxon>Gammaproteobacteria</taxon>
        <taxon>Vibrionales</taxon>
        <taxon>Vibrionaceae</taxon>
        <taxon>Photobacterium</taxon>
    </lineage>
</organism>
<keyword evidence="3" id="KW-1185">Reference proteome</keyword>
<dbReference type="Proteomes" id="UP001186452">
    <property type="component" value="Unassembled WGS sequence"/>
</dbReference>
<name>A0ABU3ZN23_9GAMM</name>
<gene>
    <name evidence="2" type="ORF">R2X38_20720</name>
</gene>
<evidence type="ECO:0000256" key="1">
    <source>
        <dbReference type="SAM" id="MobiDB-lite"/>
    </source>
</evidence>
<evidence type="ECO:0000313" key="3">
    <source>
        <dbReference type="Proteomes" id="UP001186452"/>
    </source>
</evidence>
<sequence>MHFSKKKTISNMRKRMASAATRRKRLNANIRKKILWRQRSYIINSSAGI</sequence>
<evidence type="ECO:0000313" key="2">
    <source>
        <dbReference type="EMBL" id="MDV5171429.1"/>
    </source>
</evidence>
<comment type="caution">
    <text evidence="2">The sequence shown here is derived from an EMBL/GenBank/DDBJ whole genome shotgun (WGS) entry which is preliminary data.</text>
</comment>
<dbReference type="RefSeq" id="WP_317524267.1">
    <property type="nucleotide sequence ID" value="NZ_JAWJZI010000012.1"/>
</dbReference>